<sequence>METLPPKGRSGGDKSRRPPAQKRSRIKDHGGVRMTEISSFYEEEDDELCPTLKEACRQGLFHPTLTWKEAIGDDPDWDSYLPKDEPPNEGSFPKLNITAEEYKKLWEPWRKTLIVKILGKSPAFNLLFSKLRSLWNLKAKLSLVDIGNDFYLVKVENPEDYLRILTEGPWVVGGYYLTVRKWKPFFNSSEETVLCTSVWSKTLLPWSCLIRLTRSRQSRFEKEKGPLGTRMVAQRRDKTKKQQSATMAAVETSVNNGELTDYASNASDSSDDWTDDSSDDWTDDSSEDGSEMGKQISMLTEKKQGATAMELPHQNNQKHTKKVEEKDPFGPWMVAQRREKTKKQLPTMAVGWPPEDVNVIIDILSRLPVKSILRFSGGTYDDDVGHGSYFDSRASSCDYDFDGSDPFFFK</sequence>
<comment type="caution">
    <text evidence="3">The sequence shown here is derived from an EMBL/GenBank/DDBJ whole genome shotgun (WGS) entry which is preliminary data.</text>
</comment>
<dbReference type="PANTHER" id="PTHR31286:SF99">
    <property type="entry name" value="DUF4283 DOMAIN-CONTAINING PROTEIN"/>
    <property type="match status" value="1"/>
</dbReference>
<feature type="domain" description="DUF4283" evidence="2">
    <location>
        <begin position="108"/>
        <end position="189"/>
    </location>
</feature>
<dbReference type="InterPro" id="IPR040256">
    <property type="entry name" value="At4g02000-like"/>
</dbReference>
<feature type="compositionally biased region" description="Acidic residues" evidence="1">
    <location>
        <begin position="269"/>
        <end position="290"/>
    </location>
</feature>
<dbReference type="Proteomes" id="UP000187203">
    <property type="component" value="Unassembled WGS sequence"/>
</dbReference>
<dbReference type="OrthoDB" id="993434at2759"/>
<dbReference type="Pfam" id="PF14111">
    <property type="entry name" value="DUF4283"/>
    <property type="match status" value="1"/>
</dbReference>
<dbReference type="AlphaFoldDB" id="A0A1R3K2U8"/>
<feature type="compositionally biased region" description="Basic residues" evidence="1">
    <location>
        <begin position="17"/>
        <end position="26"/>
    </location>
</feature>
<dbReference type="InterPro" id="IPR025558">
    <property type="entry name" value="DUF4283"/>
</dbReference>
<dbReference type="EMBL" id="AWUE01014777">
    <property type="protein sequence ID" value="OMP01406.1"/>
    <property type="molecule type" value="Genomic_DNA"/>
</dbReference>
<accession>A0A1R3K2U8</accession>
<protein>
    <recommendedName>
        <fullName evidence="2">DUF4283 domain-containing protein</fullName>
    </recommendedName>
</protein>
<evidence type="ECO:0000313" key="3">
    <source>
        <dbReference type="EMBL" id="OMP01406.1"/>
    </source>
</evidence>
<evidence type="ECO:0000259" key="2">
    <source>
        <dbReference type="Pfam" id="PF14111"/>
    </source>
</evidence>
<feature type="compositionally biased region" description="Polar residues" evidence="1">
    <location>
        <begin position="242"/>
        <end position="266"/>
    </location>
</feature>
<keyword evidence="4" id="KW-1185">Reference proteome</keyword>
<reference evidence="4" key="1">
    <citation type="submission" date="2013-09" db="EMBL/GenBank/DDBJ databases">
        <title>Corchorus olitorius genome sequencing.</title>
        <authorList>
            <person name="Alam M."/>
            <person name="Haque M.S."/>
            <person name="Islam M.S."/>
            <person name="Emdad E.M."/>
            <person name="Islam M.M."/>
            <person name="Ahmed B."/>
            <person name="Halim A."/>
            <person name="Hossen Q.M.M."/>
            <person name="Hossain M.Z."/>
            <person name="Ahmed R."/>
            <person name="Khan M.M."/>
            <person name="Islam R."/>
            <person name="Rashid M.M."/>
            <person name="Khan S.A."/>
            <person name="Rahman M.S."/>
            <person name="Alam M."/>
            <person name="Yahiya A.S."/>
            <person name="Khan M.S."/>
            <person name="Azam M.S."/>
            <person name="Haque T."/>
            <person name="Lashkar M.Z.H."/>
            <person name="Akhand A.I."/>
            <person name="Morshed G."/>
            <person name="Roy S."/>
            <person name="Uddin K.S."/>
            <person name="Rabeya T."/>
            <person name="Hossain A.S."/>
            <person name="Chowdhury A."/>
            <person name="Snigdha A.R."/>
            <person name="Mortoza M.S."/>
            <person name="Matin S.A."/>
            <person name="Hoque S.M.E."/>
            <person name="Islam M.K."/>
            <person name="Roy D.K."/>
            <person name="Haider R."/>
            <person name="Moosa M.M."/>
            <person name="Elias S.M."/>
            <person name="Hasan A.M."/>
            <person name="Jahan S."/>
            <person name="Shafiuddin M."/>
            <person name="Mahmood N."/>
            <person name="Shommy N.S."/>
        </authorList>
    </citation>
    <scope>NUCLEOTIDE SEQUENCE [LARGE SCALE GENOMIC DNA]</scope>
    <source>
        <strain evidence="4">cv. O-4</strain>
    </source>
</reference>
<organism evidence="3 4">
    <name type="scientific">Corchorus olitorius</name>
    <dbReference type="NCBI Taxonomy" id="93759"/>
    <lineage>
        <taxon>Eukaryota</taxon>
        <taxon>Viridiplantae</taxon>
        <taxon>Streptophyta</taxon>
        <taxon>Embryophyta</taxon>
        <taxon>Tracheophyta</taxon>
        <taxon>Spermatophyta</taxon>
        <taxon>Magnoliopsida</taxon>
        <taxon>eudicotyledons</taxon>
        <taxon>Gunneridae</taxon>
        <taxon>Pentapetalae</taxon>
        <taxon>rosids</taxon>
        <taxon>malvids</taxon>
        <taxon>Malvales</taxon>
        <taxon>Malvaceae</taxon>
        <taxon>Grewioideae</taxon>
        <taxon>Apeibeae</taxon>
        <taxon>Corchorus</taxon>
    </lineage>
</organism>
<proteinExistence type="predicted"/>
<feature type="region of interest" description="Disordered" evidence="1">
    <location>
        <begin position="221"/>
        <end position="293"/>
    </location>
</feature>
<evidence type="ECO:0000256" key="1">
    <source>
        <dbReference type="SAM" id="MobiDB-lite"/>
    </source>
</evidence>
<dbReference type="PANTHER" id="PTHR31286">
    <property type="entry name" value="GLYCINE-RICH CELL WALL STRUCTURAL PROTEIN 1.8-LIKE"/>
    <property type="match status" value="1"/>
</dbReference>
<dbReference type="STRING" id="93759.A0A1R3K2U8"/>
<feature type="region of interest" description="Disordered" evidence="1">
    <location>
        <begin position="1"/>
        <end position="29"/>
    </location>
</feature>
<gene>
    <name evidence="3" type="ORF">COLO4_11918</name>
</gene>
<name>A0A1R3K2U8_9ROSI</name>
<evidence type="ECO:0000313" key="4">
    <source>
        <dbReference type="Proteomes" id="UP000187203"/>
    </source>
</evidence>